<keyword evidence="5 7" id="KW-1133">Transmembrane helix</keyword>
<keyword evidence="4" id="KW-0249">Electron transport</keyword>
<accession>A0A835MY36</accession>
<comment type="subcellular location">
    <subcellularLocation>
        <location evidence="1">Membrane</location>
    </subcellularLocation>
</comment>
<reference evidence="9 10" key="1">
    <citation type="submission" date="2020-10" db="EMBL/GenBank/DDBJ databases">
        <title>Plant Genome Project.</title>
        <authorList>
            <person name="Zhang R.-G."/>
        </authorList>
    </citation>
    <scope>NUCLEOTIDE SEQUENCE [LARGE SCALE GENOMIC DNA]</scope>
    <source>
        <strain evidence="9">FAFU-HL-1</strain>
        <tissue evidence="9">Leaf</tissue>
    </source>
</reference>
<evidence type="ECO:0000256" key="3">
    <source>
        <dbReference type="ARBA" id="ARBA00022692"/>
    </source>
</evidence>
<name>A0A835MY36_9ROSI</name>
<gene>
    <name evidence="9" type="ORF">SADUNF_Sadunf10G0062500</name>
</gene>
<sequence length="177" mass="19709">MNRARKLCRGPSTIGFSQWHHASIPTTQYVASATNFSLKVPLLAKKEKAQKIFHVTLHLIALVAGVVGVYTAFRFKHEVGDHIPGLDKKNRLLFRTVPNPVALQAINTQSDDGALRFGCGGCRGSWVPTALTMDSTLEALLFFSVHPLSNEHLVPSRRRVGPTKFLMSKVKTENQWY</sequence>
<dbReference type="Pfam" id="PF03188">
    <property type="entry name" value="Cytochrom_B561"/>
    <property type="match status" value="1"/>
</dbReference>
<keyword evidence="6 7" id="KW-0472">Membrane</keyword>
<keyword evidence="3 7" id="KW-0812">Transmembrane</keyword>
<dbReference type="Gene3D" id="1.20.120.1770">
    <property type="match status" value="1"/>
</dbReference>
<evidence type="ECO:0000256" key="2">
    <source>
        <dbReference type="ARBA" id="ARBA00022448"/>
    </source>
</evidence>
<proteinExistence type="predicted"/>
<evidence type="ECO:0000313" key="9">
    <source>
        <dbReference type="EMBL" id="KAF9673808.1"/>
    </source>
</evidence>
<dbReference type="InterPro" id="IPR006593">
    <property type="entry name" value="Cyt_b561/ferric_Rdtase_TM"/>
</dbReference>
<dbReference type="EMBL" id="JADGMS010000010">
    <property type="protein sequence ID" value="KAF9673808.1"/>
    <property type="molecule type" value="Genomic_DNA"/>
</dbReference>
<evidence type="ECO:0000256" key="7">
    <source>
        <dbReference type="SAM" id="Phobius"/>
    </source>
</evidence>
<dbReference type="AlphaFoldDB" id="A0A835MY36"/>
<dbReference type="OrthoDB" id="907479at2759"/>
<evidence type="ECO:0000256" key="6">
    <source>
        <dbReference type="ARBA" id="ARBA00023136"/>
    </source>
</evidence>
<evidence type="ECO:0000256" key="4">
    <source>
        <dbReference type="ARBA" id="ARBA00022982"/>
    </source>
</evidence>
<evidence type="ECO:0000256" key="5">
    <source>
        <dbReference type="ARBA" id="ARBA00022989"/>
    </source>
</evidence>
<protein>
    <recommendedName>
        <fullName evidence="8">Cytochrome b561 domain-containing protein</fullName>
    </recommendedName>
</protein>
<organism evidence="9 10">
    <name type="scientific">Salix dunnii</name>
    <dbReference type="NCBI Taxonomy" id="1413687"/>
    <lineage>
        <taxon>Eukaryota</taxon>
        <taxon>Viridiplantae</taxon>
        <taxon>Streptophyta</taxon>
        <taxon>Embryophyta</taxon>
        <taxon>Tracheophyta</taxon>
        <taxon>Spermatophyta</taxon>
        <taxon>Magnoliopsida</taxon>
        <taxon>eudicotyledons</taxon>
        <taxon>Gunneridae</taxon>
        <taxon>Pentapetalae</taxon>
        <taxon>rosids</taxon>
        <taxon>fabids</taxon>
        <taxon>Malpighiales</taxon>
        <taxon>Salicaceae</taxon>
        <taxon>Saliceae</taxon>
        <taxon>Salix</taxon>
    </lineage>
</organism>
<keyword evidence="10" id="KW-1185">Reference proteome</keyword>
<dbReference type="GO" id="GO:0016020">
    <property type="term" value="C:membrane"/>
    <property type="evidence" value="ECO:0007669"/>
    <property type="project" value="UniProtKB-SubCell"/>
</dbReference>
<evidence type="ECO:0000259" key="8">
    <source>
        <dbReference type="Pfam" id="PF03188"/>
    </source>
</evidence>
<feature type="transmembrane region" description="Helical" evidence="7">
    <location>
        <begin position="52"/>
        <end position="73"/>
    </location>
</feature>
<dbReference type="Proteomes" id="UP000657918">
    <property type="component" value="Unassembled WGS sequence"/>
</dbReference>
<evidence type="ECO:0000256" key="1">
    <source>
        <dbReference type="ARBA" id="ARBA00004370"/>
    </source>
</evidence>
<comment type="caution">
    <text evidence="9">The sequence shown here is derived from an EMBL/GenBank/DDBJ whole genome shotgun (WGS) entry which is preliminary data.</text>
</comment>
<feature type="domain" description="Cytochrome b561" evidence="8">
    <location>
        <begin position="36"/>
        <end position="79"/>
    </location>
</feature>
<evidence type="ECO:0000313" key="10">
    <source>
        <dbReference type="Proteomes" id="UP000657918"/>
    </source>
</evidence>
<keyword evidence="2" id="KW-0813">Transport</keyword>